<organism evidence="3">
    <name type="scientific">Euplotes harpa</name>
    <dbReference type="NCBI Taxonomy" id="151035"/>
    <lineage>
        <taxon>Eukaryota</taxon>
        <taxon>Sar</taxon>
        <taxon>Alveolata</taxon>
        <taxon>Ciliophora</taxon>
        <taxon>Intramacronucleata</taxon>
        <taxon>Spirotrichea</taxon>
        <taxon>Hypotrichia</taxon>
        <taxon>Euplotida</taxon>
        <taxon>Euplotidae</taxon>
        <taxon>Euplotes</taxon>
    </lineage>
</organism>
<reference evidence="3" key="1">
    <citation type="submission" date="2021-01" db="EMBL/GenBank/DDBJ databases">
        <authorList>
            <person name="Corre E."/>
            <person name="Pelletier E."/>
            <person name="Niang G."/>
            <person name="Scheremetjew M."/>
            <person name="Finn R."/>
            <person name="Kale V."/>
            <person name="Holt S."/>
            <person name="Cochrane G."/>
            <person name="Meng A."/>
            <person name="Brown T."/>
            <person name="Cohen L."/>
        </authorList>
    </citation>
    <scope>NUCLEOTIDE SEQUENCE</scope>
    <source>
        <strain evidence="3">FSP1.4</strain>
    </source>
</reference>
<dbReference type="GO" id="GO:0005737">
    <property type="term" value="C:cytoplasm"/>
    <property type="evidence" value="ECO:0007669"/>
    <property type="project" value="TreeGrafter"/>
</dbReference>
<dbReference type="AlphaFoldDB" id="A0A7S3J3M8"/>
<dbReference type="Gene3D" id="3.40.50.1820">
    <property type="entry name" value="alpha/beta hydrolase"/>
    <property type="match status" value="1"/>
</dbReference>
<sequence>MKHQFDYYEHIFKDYVEFVYLNGKYENNDIFDYSLYKMFKNTTFYSWAINDDKTGKPKGFLDSLLYVIDYINKTGPYDGVLGFSQGSFLVRMLLKLDEFKTEFPQLNYPPEFGIIVSGPLRLSISSFGTYPQDKYKLLTAFKQPVMYMYGEKDMYLDKIEFGLIKEGDFTIIKHKSGHNVPKLVGEEMNQFIEFIAKVYANKFDEKILFTPVIDEKFKKDYMNLQKSKGAIAKM</sequence>
<protein>
    <recommendedName>
        <fullName evidence="2">Serine hydrolase domain-containing protein</fullName>
    </recommendedName>
</protein>
<dbReference type="PANTHER" id="PTHR48070">
    <property type="entry name" value="ESTERASE OVCA2"/>
    <property type="match status" value="1"/>
</dbReference>
<dbReference type="EMBL" id="HBII01003231">
    <property type="protein sequence ID" value="CAE0342545.1"/>
    <property type="molecule type" value="Transcribed_RNA"/>
</dbReference>
<name>A0A7S3J3M8_9SPIT</name>
<gene>
    <name evidence="3" type="ORF">EHAR0213_LOCUS1452</name>
</gene>
<evidence type="ECO:0000256" key="1">
    <source>
        <dbReference type="ARBA" id="ARBA00022801"/>
    </source>
</evidence>
<dbReference type="PANTHER" id="PTHR48070:SF6">
    <property type="entry name" value="ESTERASE OVCA2"/>
    <property type="match status" value="1"/>
</dbReference>
<dbReference type="GO" id="GO:0016787">
    <property type="term" value="F:hydrolase activity"/>
    <property type="evidence" value="ECO:0007669"/>
    <property type="project" value="UniProtKB-KW"/>
</dbReference>
<keyword evidence="1" id="KW-0378">Hydrolase</keyword>
<dbReference type="InterPro" id="IPR029058">
    <property type="entry name" value="AB_hydrolase_fold"/>
</dbReference>
<dbReference type="InterPro" id="IPR005645">
    <property type="entry name" value="FSH-like_dom"/>
</dbReference>
<accession>A0A7S3J3M8</accession>
<dbReference type="SUPFAM" id="SSF53474">
    <property type="entry name" value="alpha/beta-Hydrolases"/>
    <property type="match status" value="1"/>
</dbReference>
<evidence type="ECO:0000313" key="3">
    <source>
        <dbReference type="EMBL" id="CAE0342545.1"/>
    </source>
</evidence>
<dbReference type="GO" id="GO:0005634">
    <property type="term" value="C:nucleus"/>
    <property type="evidence" value="ECO:0007669"/>
    <property type="project" value="TreeGrafter"/>
</dbReference>
<dbReference type="Pfam" id="PF03959">
    <property type="entry name" value="FSH1"/>
    <property type="match status" value="1"/>
</dbReference>
<proteinExistence type="predicted"/>
<dbReference type="InterPro" id="IPR050593">
    <property type="entry name" value="LovG"/>
</dbReference>
<feature type="domain" description="Serine hydrolase" evidence="2">
    <location>
        <begin position="9"/>
        <end position="183"/>
    </location>
</feature>
<evidence type="ECO:0000259" key="2">
    <source>
        <dbReference type="Pfam" id="PF03959"/>
    </source>
</evidence>